<organism evidence="1">
    <name type="scientific">Salmonella enteritidis</name>
    <dbReference type="NCBI Taxonomy" id="149539"/>
    <lineage>
        <taxon>Bacteria</taxon>
        <taxon>Pseudomonadati</taxon>
        <taxon>Pseudomonadota</taxon>
        <taxon>Gammaproteobacteria</taxon>
        <taxon>Enterobacterales</taxon>
        <taxon>Enterobacteriaceae</taxon>
        <taxon>Salmonella</taxon>
    </lineage>
</organism>
<name>A0A5V0BEH5_SALEN</name>
<dbReference type="EMBL" id="AAGVVM010000095">
    <property type="protein sequence ID" value="EBS5460932.1"/>
    <property type="molecule type" value="Genomic_DNA"/>
</dbReference>
<dbReference type="AlphaFoldDB" id="A0A5V0BEH5"/>
<reference evidence="1" key="1">
    <citation type="submission" date="2018-07" db="EMBL/GenBank/DDBJ databases">
        <authorList>
            <person name="Ashton P.M."/>
            <person name="Dallman T."/>
            <person name="Nair S."/>
            <person name="De Pinna E."/>
            <person name="Peters T."/>
            <person name="Grant K."/>
        </authorList>
    </citation>
    <scope>NUCLEOTIDE SEQUENCE</scope>
    <source>
        <strain evidence="1">245081</strain>
    </source>
</reference>
<protein>
    <submittedName>
        <fullName evidence="1">Uncharacterized protein</fullName>
    </submittedName>
</protein>
<gene>
    <name evidence="1" type="ORF">DUU06_25670</name>
</gene>
<evidence type="ECO:0000313" key="1">
    <source>
        <dbReference type="EMBL" id="EBS5460932.1"/>
    </source>
</evidence>
<sequence length="103" mass="11793">MFAVLSASDATKRLLAGPCYYECRMPQRKERQACLEHDLLSDGVCHRYECHAVFADLMWMGWLKAIKSDPESFDAVLYRAVPYPRTAIPDITSGIIEPNQKKR</sequence>
<comment type="caution">
    <text evidence="1">The sequence shown here is derived from an EMBL/GenBank/DDBJ whole genome shotgun (WGS) entry which is preliminary data.</text>
</comment>
<accession>A0A5V0BEH5</accession>
<proteinExistence type="predicted"/>